<dbReference type="AlphaFoldDB" id="A0A367LPG7"/>
<feature type="compositionally biased region" description="Basic and acidic residues" evidence="1">
    <location>
        <begin position="108"/>
        <end position="136"/>
    </location>
</feature>
<comment type="caution">
    <text evidence="2">The sequence shown here is derived from an EMBL/GenBank/DDBJ whole genome shotgun (WGS) entry which is preliminary data.</text>
</comment>
<organism evidence="2 3">
    <name type="scientific">Ophiocordyceps polyrhachis-furcata BCC 54312</name>
    <dbReference type="NCBI Taxonomy" id="1330021"/>
    <lineage>
        <taxon>Eukaryota</taxon>
        <taxon>Fungi</taxon>
        <taxon>Dikarya</taxon>
        <taxon>Ascomycota</taxon>
        <taxon>Pezizomycotina</taxon>
        <taxon>Sordariomycetes</taxon>
        <taxon>Hypocreomycetidae</taxon>
        <taxon>Hypocreales</taxon>
        <taxon>Ophiocordycipitaceae</taxon>
        <taxon>Ophiocordyceps</taxon>
    </lineage>
</organism>
<evidence type="ECO:0000313" key="3">
    <source>
        <dbReference type="Proteomes" id="UP000253664"/>
    </source>
</evidence>
<dbReference type="Proteomes" id="UP000253664">
    <property type="component" value="Unassembled WGS sequence"/>
</dbReference>
<name>A0A367LPG7_9HYPO</name>
<proteinExistence type="predicted"/>
<feature type="compositionally biased region" description="Basic residues" evidence="1">
    <location>
        <begin position="80"/>
        <end position="91"/>
    </location>
</feature>
<feature type="compositionally biased region" description="Low complexity" evidence="1">
    <location>
        <begin position="65"/>
        <end position="79"/>
    </location>
</feature>
<dbReference type="OrthoDB" id="4777826at2759"/>
<evidence type="ECO:0000313" key="2">
    <source>
        <dbReference type="EMBL" id="RCI16300.1"/>
    </source>
</evidence>
<protein>
    <submittedName>
        <fullName evidence="2">Uncharacterized protein</fullName>
    </submittedName>
</protein>
<dbReference type="STRING" id="1330021.A0A367LPG7"/>
<dbReference type="EMBL" id="LKCN02000001">
    <property type="protein sequence ID" value="RCI16300.1"/>
    <property type="molecule type" value="Genomic_DNA"/>
</dbReference>
<accession>A0A367LPG7</accession>
<keyword evidence="3" id="KW-1185">Reference proteome</keyword>
<gene>
    <name evidence="2" type="ORF">L249_2396</name>
</gene>
<sequence length="161" mass="17424">MAGKVSRGWDAVAHEALLLCLLDEVKPNKAVLTKVTERMRAAGYTYSYDAINQHVQKLRRSRDMGTLGKAAAGGTPTKATPKKKTPSKRNKKELSPTSMGEDDDDEISTLKREADADVVDKKPDSKRVKREVKKETTPFVEIDGGDDDGGDGGDGGDSGEF</sequence>
<feature type="region of interest" description="Disordered" evidence="1">
    <location>
        <begin position="57"/>
        <end position="161"/>
    </location>
</feature>
<evidence type="ECO:0000256" key="1">
    <source>
        <dbReference type="SAM" id="MobiDB-lite"/>
    </source>
</evidence>
<feature type="compositionally biased region" description="Gly residues" evidence="1">
    <location>
        <begin position="152"/>
        <end position="161"/>
    </location>
</feature>
<reference evidence="2 3" key="1">
    <citation type="journal article" date="2015" name="BMC Genomics">
        <title>Insights from the genome of Ophiocordyceps polyrhachis-furcata to pathogenicity and host specificity in insect fungi.</title>
        <authorList>
            <person name="Wichadakul D."/>
            <person name="Kobmoo N."/>
            <person name="Ingsriswang S."/>
            <person name="Tangphatsornruang S."/>
            <person name="Chantasingh D."/>
            <person name="Luangsa-ard J.J."/>
            <person name="Eurwilaichitr L."/>
        </authorList>
    </citation>
    <scope>NUCLEOTIDE SEQUENCE [LARGE SCALE GENOMIC DNA]</scope>
    <source>
        <strain evidence="2 3">BCC 54312</strain>
    </source>
</reference>